<dbReference type="Proteomes" id="UP000030669">
    <property type="component" value="Unassembled WGS sequence"/>
</dbReference>
<evidence type="ECO:0000313" key="4">
    <source>
        <dbReference type="Proteomes" id="UP000030669"/>
    </source>
</evidence>
<feature type="transmembrane region" description="Helical" evidence="2">
    <location>
        <begin position="170"/>
        <end position="190"/>
    </location>
</feature>
<proteinExistence type="predicted"/>
<feature type="transmembrane region" description="Helical" evidence="2">
    <location>
        <begin position="48"/>
        <end position="69"/>
    </location>
</feature>
<evidence type="ECO:0000256" key="1">
    <source>
        <dbReference type="SAM" id="MobiDB-lite"/>
    </source>
</evidence>
<dbReference type="HOGENOM" id="CLU_044614_3_3_1"/>
<feature type="transmembrane region" description="Helical" evidence="2">
    <location>
        <begin position="126"/>
        <end position="150"/>
    </location>
</feature>
<dbReference type="OrthoDB" id="3346544at2759"/>
<accession>S7PZE4</accession>
<sequence length="357" mass="39796">MGQLPLNVAGALSVWMEVLLYGMYCSLFFESVWIIVKKQKKQTTPSKIFFGATVTMFIFATLHIALNLYRFLRGYVWLAADPGPVAYFNDLGRWDNIAHDAINAIVTWIGDSLVIYRCFVVWGQTFYVIIVPTLLLILSIIANSIALHLFTKVQLGAIFSPTLVHWMNTIYAVAFVQNTMTTGLIAFRIWRQDRETRRAIGIQTWRSGHSLLPLVRIIIESAMVYVLEVLVLIILYALGHNGQYVVQEAIVPTVGIVFTLITVRVAIRNSRAMKSTTAASATRPLELRIRSTYTMPSSTEDIGAKDGRVPDYSCDGSQVSGVAPKRDSSAVHVLTSPTFSPGELDDREREGDASENV</sequence>
<feature type="transmembrane region" description="Helical" evidence="2">
    <location>
        <begin position="12"/>
        <end position="36"/>
    </location>
</feature>
<protein>
    <submittedName>
        <fullName evidence="3">Uncharacterized protein</fullName>
    </submittedName>
</protein>
<feature type="region of interest" description="Disordered" evidence="1">
    <location>
        <begin position="315"/>
        <end position="357"/>
    </location>
</feature>
<name>S7PZE4_GLOTA</name>
<feature type="transmembrane region" description="Helical" evidence="2">
    <location>
        <begin position="211"/>
        <end position="237"/>
    </location>
</feature>
<feature type="transmembrane region" description="Helical" evidence="2">
    <location>
        <begin position="249"/>
        <end position="267"/>
    </location>
</feature>
<evidence type="ECO:0000313" key="3">
    <source>
        <dbReference type="EMBL" id="EPQ53021.1"/>
    </source>
</evidence>
<keyword evidence="2" id="KW-0472">Membrane</keyword>
<evidence type="ECO:0000256" key="2">
    <source>
        <dbReference type="SAM" id="Phobius"/>
    </source>
</evidence>
<keyword evidence="2" id="KW-1133">Transmembrane helix</keyword>
<dbReference type="AlphaFoldDB" id="S7PZE4"/>
<dbReference type="GeneID" id="19306418"/>
<dbReference type="OMA" id="HIAINLY"/>
<feature type="compositionally biased region" description="Basic and acidic residues" evidence="1">
    <location>
        <begin position="344"/>
        <end position="357"/>
    </location>
</feature>
<organism evidence="3 4">
    <name type="scientific">Gloeophyllum trabeum (strain ATCC 11539 / FP-39264 / Madison 617)</name>
    <name type="common">Brown rot fungus</name>
    <dbReference type="NCBI Taxonomy" id="670483"/>
    <lineage>
        <taxon>Eukaryota</taxon>
        <taxon>Fungi</taxon>
        <taxon>Dikarya</taxon>
        <taxon>Basidiomycota</taxon>
        <taxon>Agaricomycotina</taxon>
        <taxon>Agaricomycetes</taxon>
        <taxon>Gloeophyllales</taxon>
        <taxon>Gloeophyllaceae</taxon>
        <taxon>Gloeophyllum</taxon>
    </lineage>
</organism>
<feature type="transmembrane region" description="Helical" evidence="2">
    <location>
        <begin position="101"/>
        <end position="119"/>
    </location>
</feature>
<gene>
    <name evidence="3" type="ORF">GLOTRDRAFT_46244</name>
</gene>
<dbReference type="KEGG" id="gtr:GLOTRDRAFT_46244"/>
<keyword evidence="2" id="KW-0812">Transmembrane</keyword>
<keyword evidence="4" id="KW-1185">Reference proteome</keyword>
<dbReference type="EMBL" id="KB469306">
    <property type="protein sequence ID" value="EPQ53021.1"/>
    <property type="molecule type" value="Genomic_DNA"/>
</dbReference>
<dbReference type="RefSeq" id="XP_007868235.1">
    <property type="nucleotide sequence ID" value="XM_007870044.1"/>
</dbReference>
<dbReference type="eggNOG" id="ENOG502SJ8T">
    <property type="taxonomic scope" value="Eukaryota"/>
</dbReference>
<reference evidence="3 4" key="1">
    <citation type="journal article" date="2012" name="Science">
        <title>The Paleozoic origin of enzymatic lignin decomposition reconstructed from 31 fungal genomes.</title>
        <authorList>
            <person name="Floudas D."/>
            <person name="Binder M."/>
            <person name="Riley R."/>
            <person name="Barry K."/>
            <person name="Blanchette R.A."/>
            <person name="Henrissat B."/>
            <person name="Martinez A.T."/>
            <person name="Otillar R."/>
            <person name="Spatafora J.W."/>
            <person name="Yadav J.S."/>
            <person name="Aerts A."/>
            <person name="Benoit I."/>
            <person name="Boyd A."/>
            <person name="Carlson A."/>
            <person name="Copeland A."/>
            <person name="Coutinho P.M."/>
            <person name="de Vries R.P."/>
            <person name="Ferreira P."/>
            <person name="Findley K."/>
            <person name="Foster B."/>
            <person name="Gaskell J."/>
            <person name="Glotzer D."/>
            <person name="Gorecki P."/>
            <person name="Heitman J."/>
            <person name="Hesse C."/>
            <person name="Hori C."/>
            <person name="Igarashi K."/>
            <person name="Jurgens J.A."/>
            <person name="Kallen N."/>
            <person name="Kersten P."/>
            <person name="Kohler A."/>
            <person name="Kuees U."/>
            <person name="Kumar T.K.A."/>
            <person name="Kuo A."/>
            <person name="LaButti K."/>
            <person name="Larrondo L.F."/>
            <person name="Lindquist E."/>
            <person name="Ling A."/>
            <person name="Lombard V."/>
            <person name="Lucas S."/>
            <person name="Lundell T."/>
            <person name="Martin R."/>
            <person name="McLaughlin D.J."/>
            <person name="Morgenstern I."/>
            <person name="Morin E."/>
            <person name="Murat C."/>
            <person name="Nagy L.G."/>
            <person name="Nolan M."/>
            <person name="Ohm R.A."/>
            <person name="Patyshakuliyeva A."/>
            <person name="Rokas A."/>
            <person name="Ruiz-Duenas F.J."/>
            <person name="Sabat G."/>
            <person name="Salamov A."/>
            <person name="Samejima M."/>
            <person name="Schmutz J."/>
            <person name="Slot J.C."/>
            <person name="St John F."/>
            <person name="Stenlid J."/>
            <person name="Sun H."/>
            <person name="Sun S."/>
            <person name="Syed K."/>
            <person name="Tsang A."/>
            <person name="Wiebenga A."/>
            <person name="Young D."/>
            <person name="Pisabarro A."/>
            <person name="Eastwood D.C."/>
            <person name="Martin F."/>
            <person name="Cullen D."/>
            <person name="Grigoriev I.V."/>
            <person name="Hibbett D.S."/>
        </authorList>
    </citation>
    <scope>NUCLEOTIDE SEQUENCE [LARGE SCALE GENOMIC DNA]</scope>
    <source>
        <strain evidence="3 4">ATCC 11539</strain>
    </source>
</reference>